<name>A0A372JG29_9ACTN</name>
<proteinExistence type="predicted"/>
<dbReference type="EMBL" id="QURH01000651">
    <property type="protein sequence ID" value="RFU38920.1"/>
    <property type="molecule type" value="Genomic_DNA"/>
</dbReference>
<evidence type="ECO:0000256" key="1">
    <source>
        <dbReference type="SAM" id="MobiDB-lite"/>
    </source>
</evidence>
<protein>
    <submittedName>
        <fullName evidence="2">Uncharacterized protein</fullName>
    </submittedName>
</protein>
<organism evidence="2 3">
    <name type="scientific">Actinomadura logoneensis</name>
    <dbReference type="NCBI Taxonomy" id="2293572"/>
    <lineage>
        <taxon>Bacteria</taxon>
        <taxon>Bacillati</taxon>
        <taxon>Actinomycetota</taxon>
        <taxon>Actinomycetes</taxon>
        <taxon>Streptosporangiales</taxon>
        <taxon>Thermomonosporaceae</taxon>
        <taxon>Actinomadura</taxon>
    </lineage>
</organism>
<evidence type="ECO:0000313" key="2">
    <source>
        <dbReference type="EMBL" id="RFU38920.1"/>
    </source>
</evidence>
<gene>
    <name evidence="2" type="ORF">DZF91_25155</name>
</gene>
<dbReference type="AlphaFoldDB" id="A0A372JG29"/>
<dbReference type="Proteomes" id="UP000261811">
    <property type="component" value="Unassembled WGS sequence"/>
</dbReference>
<comment type="caution">
    <text evidence="2">The sequence shown here is derived from an EMBL/GenBank/DDBJ whole genome shotgun (WGS) entry which is preliminary data.</text>
</comment>
<feature type="region of interest" description="Disordered" evidence="1">
    <location>
        <begin position="1"/>
        <end position="66"/>
    </location>
</feature>
<accession>A0A372JG29</accession>
<keyword evidence="3" id="KW-1185">Reference proteome</keyword>
<sequence length="66" mass="6833">MASLLAQESVLPATAALPPGPRPQRPAAPPGPAGGRPPRARTSETPAAQGSDQRDACGRRPPRCRR</sequence>
<evidence type="ECO:0000313" key="3">
    <source>
        <dbReference type="Proteomes" id="UP000261811"/>
    </source>
</evidence>
<feature type="compositionally biased region" description="Pro residues" evidence="1">
    <location>
        <begin position="18"/>
        <end position="32"/>
    </location>
</feature>
<reference evidence="2 3" key="1">
    <citation type="submission" date="2018-08" db="EMBL/GenBank/DDBJ databases">
        <title>Actinomadura jelena sp. nov., a novel Actinomycete isolated from soil in Chad.</title>
        <authorList>
            <person name="Shi L."/>
        </authorList>
    </citation>
    <scope>NUCLEOTIDE SEQUENCE [LARGE SCALE GENOMIC DNA]</scope>
    <source>
        <strain evidence="2 3">NEAU-G17</strain>
    </source>
</reference>